<comment type="caution">
    <text evidence="7">The sequence shown here is derived from an EMBL/GenBank/DDBJ whole genome shotgun (WGS) entry which is preliminary data.</text>
</comment>
<protein>
    <recommendedName>
        <fullName evidence="6">Ribosomal protein L11 methyltransferase</fullName>
        <shortName evidence="6">L11 Mtase</shortName>
        <ecNumber evidence="6">2.1.1.-</ecNumber>
    </recommendedName>
</protein>
<gene>
    <name evidence="6" type="primary">prmA</name>
    <name evidence="7" type="ORF">COC19_06110</name>
</gene>
<evidence type="ECO:0000256" key="3">
    <source>
        <dbReference type="ARBA" id="ARBA00022603"/>
    </source>
</evidence>
<name>A0A2A4MJA3_9GAMM</name>
<dbReference type="NCBIfam" id="TIGR00406">
    <property type="entry name" value="prmA"/>
    <property type="match status" value="1"/>
</dbReference>
<proteinExistence type="inferred from homology"/>
<dbReference type="GO" id="GO:0005829">
    <property type="term" value="C:cytosol"/>
    <property type="evidence" value="ECO:0007669"/>
    <property type="project" value="TreeGrafter"/>
</dbReference>
<comment type="catalytic activity">
    <reaction evidence="6">
        <text>L-lysyl-[protein] + 3 S-adenosyl-L-methionine = N(6),N(6),N(6)-trimethyl-L-lysyl-[protein] + 3 S-adenosyl-L-homocysteine + 3 H(+)</text>
        <dbReference type="Rhea" id="RHEA:54192"/>
        <dbReference type="Rhea" id="RHEA-COMP:9752"/>
        <dbReference type="Rhea" id="RHEA-COMP:13826"/>
        <dbReference type="ChEBI" id="CHEBI:15378"/>
        <dbReference type="ChEBI" id="CHEBI:29969"/>
        <dbReference type="ChEBI" id="CHEBI:57856"/>
        <dbReference type="ChEBI" id="CHEBI:59789"/>
        <dbReference type="ChEBI" id="CHEBI:61961"/>
    </reaction>
</comment>
<evidence type="ECO:0000256" key="6">
    <source>
        <dbReference type="HAMAP-Rule" id="MF_00735"/>
    </source>
</evidence>
<reference evidence="8" key="1">
    <citation type="submission" date="2017-08" db="EMBL/GenBank/DDBJ databases">
        <title>A dynamic microbial community with high functional redundancy inhabits the cold, oxic subseafloor aquifer.</title>
        <authorList>
            <person name="Tully B.J."/>
            <person name="Wheat C.G."/>
            <person name="Glazer B.T."/>
            <person name="Huber J.A."/>
        </authorList>
    </citation>
    <scope>NUCLEOTIDE SEQUENCE [LARGE SCALE GENOMIC DNA]</scope>
</reference>
<evidence type="ECO:0000256" key="1">
    <source>
        <dbReference type="ARBA" id="ARBA00009741"/>
    </source>
</evidence>
<dbReference type="PANTHER" id="PTHR43648">
    <property type="entry name" value="ELECTRON TRANSFER FLAVOPROTEIN BETA SUBUNIT LYSINE METHYLTRANSFERASE"/>
    <property type="match status" value="1"/>
</dbReference>
<dbReference type="PIRSF" id="PIRSF000401">
    <property type="entry name" value="RPL11_MTase"/>
    <property type="match status" value="1"/>
</dbReference>
<feature type="binding site" evidence="6">
    <location>
        <position position="188"/>
    </location>
    <ligand>
        <name>S-adenosyl-L-methionine</name>
        <dbReference type="ChEBI" id="CHEBI:59789"/>
    </ligand>
</feature>
<sequence length="298" mass="32554">MPWQQLTVQIDSSGAEPLEQFIFDHGALSVTYQDAEDQPVFQQELGSTPLWDLAILSCLFDHEANLDSLLIALKQHPAVIPQSQIKMEVVEDKDWERCWMDDFKAMQYADNLWICPSWLTPPDPSAVNIILDPGLAFGSGSHETTSLCLQWLAQANLTDLHIIDYGCGSGVLAIAAALLGAGQVTAVDNDPQAILATGDNRLRNNISSAKLKAYLPPQTPSLQGDILVANILAAPLISLAPELAKLVKPQGTVVLSGILENQADEVIASYQEWFEMEAVVTNGDWIRLVGKKLNMENP</sequence>
<accession>A0A2A4MJA3</accession>
<keyword evidence="7" id="KW-0687">Ribonucleoprotein</keyword>
<evidence type="ECO:0000256" key="2">
    <source>
        <dbReference type="ARBA" id="ARBA00022490"/>
    </source>
</evidence>
<dbReference type="PANTHER" id="PTHR43648:SF1">
    <property type="entry name" value="ELECTRON TRANSFER FLAVOPROTEIN BETA SUBUNIT LYSINE METHYLTRANSFERASE"/>
    <property type="match status" value="1"/>
</dbReference>
<dbReference type="Gene3D" id="3.40.50.150">
    <property type="entry name" value="Vaccinia Virus protein VP39"/>
    <property type="match status" value="1"/>
</dbReference>
<organism evidence="7 8">
    <name type="scientific">SAR86 cluster bacterium</name>
    <dbReference type="NCBI Taxonomy" id="2030880"/>
    <lineage>
        <taxon>Bacteria</taxon>
        <taxon>Pseudomonadati</taxon>
        <taxon>Pseudomonadota</taxon>
        <taxon>Gammaproteobacteria</taxon>
        <taxon>SAR86 cluster</taxon>
    </lineage>
</organism>
<comment type="subcellular location">
    <subcellularLocation>
        <location evidence="6">Cytoplasm</location>
    </subcellularLocation>
</comment>
<keyword evidence="7" id="KW-0689">Ribosomal protein</keyword>
<dbReference type="InterPro" id="IPR050078">
    <property type="entry name" value="Ribosomal_L11_MeTrfase_PrmA"/>
</dbReference>
<keyword evidence="5 6" id="KW-0949">S-adenosyl-L-methionine</keyword>
<dbReference type="InterPro" id="IPR004498">
    <property type="entry name" value="Ribosomal_PrmA_MeTrfase"/>
</dbReference>
<dbReference type="InterPro" id="IPR029063">
    <property type="entry name" value="SAM-dependent_MTases_sf"/>
</dbReference>
<evidence type="ECO:0000256" key="5">
    <source>
        <dbReference type="ARBA" id="ARBA00022691"/>
    </source>
</evidence>
<comment type="function">
    <text evidence="6">Methylates ribosomal protein L11.</text>
</comment>
<dbReference type="HAMAP" id="MF_00735">
    <property type="entry name" value="Methyltr_PrmA"/>
    <property type="match status" value="1"/>
</dbReference>
<feature type="binding site" evidence="6">
    <location>
        <position position="145"/>
    </location>
    <ligand>
        <name>S-adenosyl-L-methionine</name>
        <dbReference type="ChEBI" id="CHEBI:59789"/>
    </ligand>
</feature>
<dbReference type="Proteomes" id="UP000218172">
    <property type="component" value="Unassembled WGS sequence"/>
</dbReference>
<evidence type="ECO:0000313" key="7">
    <source>
        <dbReference type="EMBL" id="PCH60299.1"/>
    </source>
</evidence>
<keyword evidence="4 6" id="KW-0808">Transferase</keyword>
<feature type="binding site" evidence="6">
    <location>
        <position position="166"/>
    </location>
    <ligand>
        <name>S-adenosyl-L-methionine</name>
        <dbReference type="ChEBI" id="CHEBI:59789"/>
    </ligand>
</feature>
<dbReference type="SUPFAM" id="SSF53335">
    <property type="entry name" value="S-adenosyl-L-methionine-dependent methyltransferases"/>
    <property type="match status" value="1"/>
</dbReference>
<evidence type="ECO:0000256" key="4">
    <source>
        <dbReference type="ARBA" id="ARBA00022679"/>
    </source>
</evidence>
<dbReference type="EMBL" id="NVQR01000095">
    <property type="protein sequence ID" value="PCH60299.1"/>
    <property type="molecule type" value="Genomic_DNA"/>
</dbReference>
<dbReference type="AlphaFoldDB" id="A0A2A4MJA3"/>
<dbReference type="GO" id="GO:0032259">
    <property type="term" value="P:methylation"/>
    <property type="evidence" value="ECO:0007669"/>
    <property type="project" value="UniProtKB-KW"/>
</dbReference>
<dbReference type="Pfam" id="PF06325">
    <property type="entry name" value="PrmA"/>
    <property type="match status" value="1"/>
</dbReference>
<dbReference type="GO" id="GO:0005840">
    <property type="term" value="C:ribosome"/>
    <property type="evidence" value="ECO:0007669"/>
    <property type="project" value="UniProtKB-KW"/>
</dbReference>
<comment type="similarity">
    <text evidence="1 6">Belongs to the methyltransferase superfamily. PrmA family.</text>
</comment>
<keyword evidence="2 6" id="KW-0963">Cytoplasm</keyword>
<keyword evidence="3 6" id="KW-0489">Methyltransferase</keyword>
<evidence type="ECO:0000313" key="8">
    <source>
        <dbReference type="Proteomes" id="UP000218172"/>
    </source>
</evidence>
<dbReference type="GO" id="GO:0016279">
    <property type="term" value="F:protein-lysine N-methyltransferase activity"/>
    <property type="evidence" value="ECO:0007669"/>
    <property type="project" value="TreeGrafter"/>
</dbReference>
<dbReference type="EC" id="2.1.1.-" evidence="6"/>
<feature type="binding site" evidence="6">
    <location>
        <position position="230"/>
    </location>
    <ligand>
        <name>S-adenosyl-L-methionine</name>
        <dbReference type="ChEBI" id="CHEBI:59789"/>
    </ligand>
</feature>